<evidence type="ECO:0000256" key="2">
    <source>
        <dbReference type="ARBA" id="ARBA00022759"/>
    </source>
</evidence>
<sequence length="310" mass="35417">MLCSLAEGYSNHAYIGFTVNPARRIRQHNGYIKQGAKQTKKKRPWEMVLCVYGFPTKHAALYFEWSWQNPREGKGIRDVVAQIKNIGNENHIPAKIRVLFEMLSLAPWCKFPLTVHWFHKDRYHVHLQNCPPIPNNMCTNIGPFEDIYIYKTGKCTPDGADGDIDEDEDKDKASFSLGLVTCLICFEAISSEQEYIWCYHAGCTLTAHLRCLAIEFLKEQAMLIPTTGTCPSCKETIKWPKLIATKREMNRDKLPQQKKHKRKKDKDKEDALAPGPNSSANGDQGAPDPEDETGNMQNAKKKRKFIPLYT</sequence>
<feature type="compositionally biased region" description="Basic residues" evidence="9">
    <location>
        <begin position="299"/>
        <end position="310"/>
    </location>
</feature>
<comment type="subunit">
    <text evidence="8">Forms a heterodimer with a member of the SLX4 family.</text>
</comment>
<evidence type="ECO:0000256" key="7">
    <source>
        <dbReference type="ARBA" id="ARBA00023242"/>
    </source>
</evidence>
<evidence type="ECO:0000259" key="10">
    <source>
        <dbReference type="PROSITE" id="PS50164"/>
    </source>
</evidence>
<dbReference type="GO" id="GO:0033557">
    <property type="term" value="C:Slx1-Slx4 complex"/>
    <property type="evidence" value="ECO:0007669"/>
    <property type="project" value="UniProtKB-UniRule"/>
</dbReference>
<dbReference type="Gene3D" id="3.40.1440.10">
    <property type="entry name" value="GIY-YIG endonuclease"/>
    <property type="match status" value="1"/>
</dbReference>
<keyword evidence="6 8" id="KW-0234">DNA repair</keyword>
<proteinExistence type="inferred from homology"/>
<dbReference type="Pfam" id="PF01541">
    <property type="entry name" value="GIY-YIG"/>
    <property type="match status" value="1"/>
</dbReference>
<feature type="region of interest" description="Disordered" evidence="9">
    <location>
        <begin position="248"/>
        <end position="310"/>
    </location>
</feature>
<protein>
    <recommendedName>
        <fullName evidence="8">Structure-specific endonuclease subunit SLX1 homolog</fullName>
        <ecNumber evidence="8">3.1.-.-</ecNumber>
    </recommendedName>
</protein>
<comment type="cofactor">
    <cofactor evidence="8">
        <name>a divalent metal cation</name>
        <dbReference type="ChEBI" id="CHEBI:60240"/>
    </cofactor>
</comment>
<comment type="similarity">
    <text evidence="8">Belongs to the SLX1 family.</text>
</comment>
<name>A0A6B2LAF2_9EUKA</name>
<dbReference type="PANTHER" id="PTHR20208:SF10">
    <property type="entry name" value="STRUCTURE-SPECIFIC ENDONUCLEASE SUBUNIT SLX1"/>
    <property type="match status" value="1"/>
</dbReference>
<keyword evidence="2 8" id="KW-0255">Endonuclease</keyword>
<dbReference type="InterPro" id="IPR000305">
    <property type="entry name" value="GIY-YIG_endonuc"/>
</dbReference>
<comment type="function">
    <text evidence="8">Catalytic subunit of a heterodimeric structure-specific endonuclease that resolves DNA secondary structures generated during DNA repair and recombination. Has endonuclease activity towards branched DNA substrates, introducing single-strand cuts in duplex DNA close to junctions with ss-DNA.</text>
</comment>
<evidence type="ECO:0000256" key="4">
    <source>
        <dbReference type="ARBA" id="ARBA00022801"/>
    </source>
</evidence>
<keyword evidence="3 8" id="KW-0227">DNA damage</keyword>
<evidence type="ECO:0000256" key="1">
    <source>
        <dbReference type="ARBA" id="ARBA00022722"/>
    </source>
</evidence>
<organism evidence="11">
    <name type="scientific">Arcella intermedia</name>
    <dbReference type="NCBI Taxonomy" id="1963864"/>
    <lineage>
        <taxon>Eukaryota</taxon>
        <taxon>Amoebozoa</taxon>
        <taxon>Tubulinea</taxon>
        <taxon>Elardia</taxon>
        <taxon>Arcellinida</taxon>
        <taxon>Sphaerothecina</taxon>
        <taxon>Arcellidae</taxon>
        <taxon>Arcella</taxon>
    </lineage>
</organism>
<accession>A0A6B2LAF2</accession>
<dbReference type="PANTHER" id="PTHR20208">
    <property type="entry name" value="STRUCTURE-SPECIFIC ENDONUCLEASE SUBUNIT SLX1"/>
    <property type="match status" value="1"/>
</dbReference>
<dbReference type="CDD" id="cd10455">
    <property type="entry name" value="GIY-YIG_SLX1"/>
    <property type="match status" value="1"/>
</dbReference>
<dbReference type="InterPro" id="IPR035901">
    <property type="entry name" value="GIY-YIG_endonuc_sf"/>
</dbReference>
<dbReference type="PROSITE" id="PS50164">
    <property type="entry name" value="GIY_YIG"/>
    <property type="match status" value="1"/>
</dbReference>
<evidence type="ECO:0000256" key="5">
    <source>
        <dbReference type="ARBA" id="ARBA00023172"/>
    </source>
</evidence>
<dbReference type="InterPro" id="IPR013083">
    <property type="entry name" value="Znf_RING/FYVE/PHD"/>
</dbReference>
<comment type="caution">
    <text evidence="8">Lacks conserved residue(s) required for the propagation of feature annotation.</text>
</comment>
<keyword evidence="7 8" id="KW-0539">Nucleus</keyword>
<keyword evidence="4 8" id="KW-0378">Hydrolase</keyword>
<dbReference type="Gene3D" id="3.30.40.10">
    <property type="entry name" value="Zinc/RING finger domain, C3HC4 (zinc finger)"/>
    <property type="match status" value="1"/>
</dbReference>
<dbReference type="InterPro" id="IPR050381">
    <property type="entry name" value="SLX1_endonuclease"/>
</dbReference>
<reference evidence="11" key="1">
    <citation type="journal article" date="2020" name="J. Eukaryot. Microbiol.">
        <title>De novo Sequencing, Assembly and Annotation of the Transcriptome for the Free-Living Testate Amoeba Arcella intermedia.</title>
        <authorList>
            <person name="Ribeiro G.M."/>
            <person name="Porfirio-Sousa A.L."/>
            <person name="Maurer-Alcala X.X."/>
            <person name="Katz L.A."/>
            <person name="Lahr D.J.G."/>
        </authorList>
    </citation>
    <scope>NUCLEOTIDE SEQUENCE</scope>
</reference>
<dbReference type="AlphaFoldDB" id="A0A6B2LAF2"/>
<evidence type="ECO:0000256" key="9">
    <source>
        <dbReference type="SAM" id="MobiDB-lite"/>
    </source>
</evidence>
<feature type="domain" description="GIY-YIG" evidence="10">
    <location>
        <begin position="1"/>
        <end position="77"/>
    </location>
</feature>
<dbReference type="InterPro" id="IPR048749">
    <property type="entry name" value="SLX1_C"/>
</dbReference>
<dbReference type="GO" id="GO:0017108">
    <property type="term" value="F:5'-flap endonuclease activity"/>
    <property type="evidence" value="ECO:0007669"/>
    <property type="project" value="InterPro"/>
</dbReference>
<evidence type="ECO:0000256" key="6">
    <source>
        <dbReference type="ARBA" id="ARBA00023204"/>
    </source>
</evidence>
<keyword evidence="5 8" id="KW-0233">DNA recombination</keyword>
<evidence type="ECO:0000313" key="11">
    <source>
        <dbReference type="EMBL" id="NDV33954.1"/>
    </source>
</evidence>
<feature type="compositionally biased region" description="Basic residues" evidence="9">
    <location>
        <begin position="256"/>
        <end position="265"/>
    </location>
</feature>
<evidence type="ECO:0000256" key="3">
    <source>
        <dbReference type="ARBA" id="ARBA00022763"/>
    </source>
</evidence>
<evidence type="ECO:0000256" key="8">
    <source>
        <dbReference type="HAMAP-Rule" id="MF_03100"/>
    </source>
</evidence>
<comment type="subcellular location">
    <subcellularLocation>
        <location evidence="8">Nucleus</location>
    </subcellularLocation>
</comment>
<keyword evidence="1 8" id="KW-0540">Nuclease</keyword>
<dbReference type="GO" id="GO:0008821">
    <property type="term" value="F:crossover junction DNA endonuclease activity"/>
    <property type="evidence" value="ECO:0007669"/>
    <property type="project" value="TreeGrafter"/>
</dbReference>
<dbReference type="EMBL" id="GIBP01004985">
    <property type="protein sequence ID" value="NDV33954.1"/>
    <property type="molecule type" value="Transcribed_RNA"/>
</dbReference>
<dbReference type="EC" id="3.1.-.-" evidence="8"/>
<dbReference type="Pfam" id="PF21202">
    <property type="entry name" value="SLX1_C"/>
    <property type="match status" value="1"/>
</dbReference>
<dbReference type="GO" id="GO:0000724">
    <property type="term" value="P:double-strand break repair via homologous recombination"/>
    <property type="evidence" value="ECO:0007669"/>
    <property type="project" value="TreeGrafter"/>
</dbReference>
<dbReference type="InterPro" id="IPR027520">
    <property type="entry name" value="Slx1"/>
</dbReference>
<dbReference type="HAMAP" id="MF_03100">
    <property type="entry name" value="Endonuc_su_Slx1"/>
    <property type="match status" value="1"/>
</dbReference>